<dbReference type="InterPro" id="IPR036291">
    <property type="entry name" value="NAD(P)-bd_dom_sf"/>
</dbReference>
<dbReference type="PANTHER" id="PTHR32487">
    <property type="entry name" value="3-OXO-DELTA(4,5)-STEROID 5-BETA-REDUCTASE"/>
    <property type="match status" value="1"/>
</dbReference>
<accession>U3A514</accession>
<name>U3A514_9SPHN</name>
<dbReference type="AlphaFoldDB" id="U3A514"/>
<dbReference type="RefSeq" id="WP_021690723.1">
    <property type="nucleotide sequence ID" value="NZ_BASZ01000006.1"/>
</dbReference>
<reference evidence="2 3" key="1">
    <citation type="submission" date="2013-09" db="EMBL/GenBank/DDBJ databases">
        <title>Whole genome shotgun sequence of Novosphingobium tardaugens NBRC 16725.</title>
        <authorList>
            <person name="Isaki S."/>
            <person name="Hosoyama A."/>
            <person name="Tsuchikane K."/>
            <person name="Katsumata H."/>
            <person name="Ando Y."/>
            <person name="Yamazaki S."/>
            <person name="Fujita N."/>
        </authorList>
    </citation>
    <scope>NUCLEOTIDE SEQUENCE [LARGE SCALE GENOMIC DNA]</scope>
    <source>
        <strain evidence="2 3">NBRC 16725</strain>
    </source>
</reference>
<dbReference type="EMBL" id="BASZ01000006">
    <property type="protein sequence ID" value="GAD49818.1"/>
    <property type="molecule type" value="Genomic_DNA"/>
</dbReference>
<comment type="caution">
    <text evidence="2">The sequence shown here is derived from an EMBL/GenBank/DDBJ whole genome shotgun (WGS) entry which is preliminary data.</text>
</comment>
<organism evidence="2 3">
    <name type="scientific">Caenibius tardaugens NBRC 16725</name>
    <dbReference type="NCBI Taxonomy" id="1219035"/>
    <lineage>
        <taxon>Bacteria</taxon>
        <taxon>Pseudomonadati</taxon>
        <taxon>Pseudomonadota</taxon>
        <taxon>Alphaproteobacteria</taxon>
        <taxon>Sphingomonadales</taxon>
        <taxon>Erythrobacteraceae</taxon>
        <taxon>Caenibius</taxon>
    </lineage>
</organism>
<feature type="domain" description="NAD-dependent epimerase/dehydratase" evidence="1">
    <location>
        <begin position="10"/>
        <end position="254"/>
    </location>
</feature>
<dbReference type="InterPro" id="IPR001509">
    <property type="entry name" value="Epimerase_deHydtase"/>
</dbReference>
<dbReference type="eggNOG" id="COG0451">
    <property type="taxonomic scope" value="Bacteria"/>
</dbReference>
<evidence type="ECO:0000313" key="2">
    <source>
        <dbReference type="EMBL" id="GAD49818.1"/>
    </source>
</evidence>
<dbReference type="KEGG" id="ntd:EGO55_18100"/>
<dbReference type="PANTHER" id="PTHR32487:SF0">
    <property type="entry name" value="3-OXO-DELTA(4,5)-STEROID 5-BETA-REDUCTASE"/>
    <property type="match status" value="1"/>
</dbReference>
<dbReference type="OrthoDB" id="4392084at2"/>
<dbReference type="Pfam" id="PF01370">
    <property type="entry name" value="Epimerase"/>
    <property type="match status" value="1"/>
</dbReference>
<dbReference type="Proteomes" id="UP000016568">
    <property type="component" value="Unassembled WGS sequence"/>
</dbReference>
<evidence type="ECO:0000313" key="3">
    <source>
        <dbReference type="Proteomes" id="UP000016568"/>
    </source>
</evidence>
<proteinExistence type="predicted"/>
<protein>
    <recommendedName>
        <fullName evidence="1">NAD-dependent epimerase/dehydratase domain-containing protein</fullName>
    </recommendedName>
</protein>
<dbReference type="SUPFAM" id="SSF51735">
    <property type="entry name" value="NAD(P)-binding Rossmann-fold domains"/>
    <property type="match status" value="1"/>
</dbReference>
<sequence>MSLNNPRKTVLIAGASGAVGSAAMAHFARLSDWDVIGISRHPPIRPVGHAKHVALDLLDRDRCAAAVAMLGNVTHVVFAALNEREDDVIAGWSDPAQMTKNAQMLENLCDPLFEAAPSLRHISLVHGPKAYGVHLPGLNLPVPLTETLPRAPGDNFYYWQEDYLLQKKREGAGQSDWGITLLRPSGIIGATVGGHLSPFLVLTVFASLCREAGLPMPLPAGRGDVLDFTDSDLVAEALAWAAEAPEARDQAFNLCNGDVFSIRDAFPLVAETLGVAVGETRVYDIADELSALAHLWPDMVKKYGLAVPDLDTLLGCSPQVARVWTAPVPPGEELRWNLCSTIKIRKAGFAGCVDTADMFRSYCYRYQELGMIPRLR</sequence>
<gene>
    <name evidence="2" type="ORF">NT2_06_02580</name>
</gene>
<keyword evidence="3" id="KW-1185">Reference proteome</keyword>
<evidence type="ECO:0000259" key="1">
    <source>
        <dbReference type="Pfam" id="PF01370"/>
    </source>
</evidence>
<dbReference type="Gene3D" id="3.40.50.720">
    <property type="entry name" value="NAD(P)-binding Rossmann-like Domain"/>
    <property type="match status" value="1"/>
</dbReference>